<sequence>MAEETDWIGGQLTAQAVPPDEHPWIEQFGCTARYRRYRNLVRSHYREHTPLLGRYRDDLRLNPGGGWVSRLCHEPGIGHQVLQRMLAPYLATGQLRVLLKHVPVEADVDGDEARCVTFVSVGAREELTVWAPYVLDATELGDLLRVTDTEYVVGAESKADTGEEHAVDGPAEPQNVQGLTWVFAMAHDEGSNRVIDRPEQYEGWRAFQPKFWPGPLIGFDDLNPQTNRPRHIPLFSDDWFCLFKYRQIVEPSRFEPGTVPHPVTIVNWPMNDYFLGSVIDVDDDWNPAACDHVPYAGGETSAERLLDAKELSWCLLYWLQTEAPRPDGGVGYPGLYLRPDIMGTDDGFAKAAYIRESRRIVARATVREYDVSAAANPGRDRGREYPDSIGIGAYRVDLHPSTSGESYIDFSSLPFQIPLGALVPVRMKNIIPAAKNIGVTHITNGCYRLHPVEWNIGEAAGLLAAFCWRREMAPARVYENSELTKEFQQLLIDQGVEIEWPQLRAL</sequence>
<dbReference type="KEGG" id="fgi:OP10G_1887"/>
<reference evidence="1 2" key="1">
    <citation type="journal article" date="2014" name="PLoS ONE">
        <title>The first complete genome sequence of the class fimbriimonadia in the phylum armatimonadetes.</title>
        <authorList>
            <person name="Hu Z.Y."/>
            <person name="Wang Y.Z."/>
            <person name="Im W.T."/>
            <person name="Wang S.Y."/>
            <person name="Zhao G.P."/>
            <person name="Zheng H.J."/>
            <person name="Quan Z.X."/>
        </authorList>
    </citation>
    <scope>NUCLEOTIDE SEQUENCE [LARGE SCALE GENOMIC DNA]</scope>
    <source>
        <strain evidence="1">Gsoil 348</strain>
    </source>
</reference>
<dbReference type="HOGENOM" id="CLU_029779_1_0_0"/>
<dbReference type="PANTHER" id="PTHR42716:SF1">
    <property type="entry name" value="SLL0471 PROTEIN"/>
    <property type="match status" value="1"/>
</dbReference>
<dbReference type="Proteomes" id="UP000027982">
    <property type="component" value="Chromosome"/>
</dbReference>
<dbReference type="eggNOG" id="COG1053">
    <property type="taxonomic scope" value="Bacteria"/>
</dbReference>
<dbReference type="GO" id="GO:0009435">
    <property type="term" value="P:NAD+ biosynthetic process"/>
    <property type="evidence" value="ECO:0007669"/>
    <property type="project" value="InterPro"/>
</dbReference>
<dbReference type="InterPro" id="IPR005288">
    <property type="entry name" value="NadB"/>
</dbReference>
<dbReference type="Pfam" id="PF12831">
    <property type="entry name" value="FAD_oxidored"/>
    <property type="match status" value="1"/>
</dbReference>
<name>A0A068NR64_FIMGI</name>
<dbReference type="PANTHER" id="PTHR42716">
    <property type="entry name" value="L-ASPARTATE OXIDASE"/>
    <property type="match status" value="1"/>
</dbReference>
<dbReference type="AlphaFoldDB" id="A0A068NR64"/>
<accession>A0A068NR64</accession>
<organism evidence="1 2">
    <name type="scientific">Fimbriimonas ginsengisoli Gsoil 348</name>
    <dbReference type="NCBI Taxonomy" id="661478"/>
    <lineage>
        <taxon>Bacteria</taxon>
        <taxon>Bacillati</taxon>
        <taxon>Armatimonadota</taxon>
        <taxon>Fimbriimonadia</taxon>
        <taxon>Fimbriimonadales</taxon>
        <taxon>Fimbriimonadaceae</taxon>
        <taxon>Fimbriimonas</taxon>
    </lineage>
</organism>
<dbReference type="SUPFAM" id="SSF51905">
    <property type="entry name" value="FAD/NAD(P)-binding domain"/>
    <property type="match status" value="1"/>
</dbReference>
<dbReference type="InterPro" id="IPR036188">
    <property type="entry name" value="FAD/NAD-bd_sf"/>
</dbReference>
<proteinExistence type="predicted"/>
<dbReference type="EMBL" id="CP007139">
    <property type="protein sequence ID" value="AIE85255.1"/>
    <property type="molecule type" value="Genomic_DNA"/>
</dbReference>
<gene>
    <name evidence="1" type="ORF">OP10G_1887</name>
</gene>
<dbReference type="GO" id="GO:0008734">
    <property type="term" value="F:L-aspartate oxidase activity"/>
    <property type="evidence" value="ECO:0007669"/>
    <property type="project" value="InterPro"/>
</dbReference>
<dbReference type="STRING" id="661478.OP10G_1887"/>
<protein>
    <submittedName>
        <fullName evidence="1">FAD dependent oxidoreductase</fullName>
    </submittedName>
</protein>
<evidence type="ECO:0000313" key="2">
    <source>
        <dbReference type="Proteomes" id="UP000027982"/>
    </source>
</evidence>
<keyword evidence="2" id="KW-1185">Reference proteome</keyword>
<evidence type="ECO:0000313" key="1">
    <source>
        <dbReference type="EMBL" id="AIE85255.1"/>
    </source>
</evidence>